<name>A0A6N2YCB0_EUBLI</name>
<organism evidence="3">
    <name type="scientific">Eubacterium limosum</name>
    <dbReference type="NCBI Taxonomy" id="1736"/>
    <lineage>
        <taxon>Bacteria</taxon>
        <taxon>Bacillati</taxon>
        <taxon>Bacillota</taxon>
        <taxon>Clostridia</taxon>
        <taxon>Eubacteriales</taxon>
        <taxon>Eubacteriaceae</taxon>
        <taxon>Eubacterium</taxon>
    </lineage>
</organism>
<dbReference type="InterPro" id="IPR003767">
    <property type="entry name" value="Malate/L-lactate_DH-like"/>
</dbReference>
<dbReference type="PANTHER" id="PTHR11091:SF0">
    <property type="entry name" value="MALATE DEHYDROGENASE"/>
    <property type="match status" value="1"/>
</dbReference>
<dbReference type="Pfam" id="PF02615">
    <property type="entry name" value="Ldh_2"/>
    <property type="match status" value="1"/>
</dbReference>
<proteinExistence type="inferred from homology"/>
<gene>
    <name evidence="3" type="primary">yjmC</name>
    <name evidence="3" type="ORF">ELLFYP34_00079</name>
</gene>
<evidence type="ECO:0000256" key="2">
    <source>
        <dbReference type="ARBA" id="ARBA00023002"/>
    </source>
</evidence>
<keyword evidence="2 3" id="KW-0560">Oxidoreductase</keyword>
<dbReference type="InterPro" id="IPR036111">
    <property type="entry name" value="Mal/L-sulfo/L-lacto_DH-like_sf"/>
</dbReference>
<dbReference type="SUPFAM" id="SSF89733">
    <property type="entry name" value="L-sulfolactate dehydrogenase-like"/>
    <property type="match status" value="1"/>
</dbReference>
<dbReference type="EC" id="1.1.1.-" evidence="3"/>
<accession>A0A6N2YCB0</accession>
<comment type="similarity">
    <text evidence="1">Belongs to the LDH2/MDH2 oxidoreductase family.</text>
</comment>
<dbReference type="InterPro" id="IPR043144">
    <property type="entry name" value="Mal/L-sulf/L-lact_DH-like_ah"/>
</dbReference>
<dbReference type="PANTHER" id="PTHR11091">
    <property type="entry name" value="OXIDOREDUCTASE-RELATED"/>
    <property type="match status" value="1"/>
</dbReference>
<dbReference type="InterPro" id="IPR043143">
    <property type="entry name" value="Mal/L-sulf/L-lact_DH-like_NADP"/>
</dbReference>
<reference evidence="3" key="1">
    <citation type="submission" date="2019-11" db="EMBL/GenBank/DDBJ databases">
        <authorList>
            <person name="Feng L."/>
        </authorList>
    </citation>
    <scope>NUCLEOTIDE SEQUENCE</scope>
    <source>
        <strain evidence="3">ElimosumLFYP34</strain>
    </source>
</reference>
<dbReference type="Gene3D" id="3.30.1370.60">
    <property type="entry name" value="Hypothetical oxidoreductase yiak, domain 2"/>
    <property type="match status" value="1"/>
</dbReference>
<sequence length="356" mass="39007">MEEAKTKKISAETLETFITELFEKANMSKKDAVFHAKALVKSNLWGVDSHGVIRVPAYFNRMLNGGINTKPDIKVVRGEGNMEVIDGDGAAGFIVAREAMKRAIEKARVGGIAAVGAVNSNHFGAGGLYARMAVEEGMVGIAMTNVKPLIVGPGAKKPVVGNNPIAFGIPTYGDFPFILDMSLSKVAGGKLTLAIKKKEKIPMDWATDKEGKPTDDPQKAFDGYLMPMGDYKGLGLAYVVDILSGVISGGVFSHQMKSMYANPEEPSLTGHFMIVLDISKIIPKEEMKKRMKEYYDTLKATPMLEEGTEMFLPGEIEYRKERERLRDGVPVPETTIEELKELAEKYNVNKPLTVLE</sequence>
<dbReference type="EMBL" id="CACRTR010000001">
    <property type="protein sequence ID" value="VYT63586.1"/>
    <property type="molecule type" value="Genomic_DNA"/>
</dbReference>
<protein>
    <submittedName>
        <fullName evidence="3">Putative oxidoreductase YjmC</fullName>
        <ecNumber evidence="3">1.1.1.-</ecNumber>
    </submittedName>
</protein>
<dbReference type="Gene3D" id="1.10.1530.10">
    <property type="match status" value="1"/>
</dbReference>
<dbReference type="GO" id="GO:0016491">
    <property type="term" value="F:oxidoreductase activity"/>
    <property type="evidence" value="ECO:0007669"/>
    <property type="project" value="UniProtKB-KW"/>
</dbReference>
<dbReference type="AlphaFoldDB" id="A0A6N2YCB0"/>
<evidence type="ECO:0000256" key="1">
    <source>
        <dbReference type="ARBA" id="ARBA00006056"/>
    </source>
</evidence>
<evidence type="ECO:0000313" key="3">
    <source>
        <dbReference type="EMBL" id="VYT63586.1"/>
    </source>
</evidence>